<dbReference type="Proteomes" id="UP001230328">
    <property type="component" value="Unassembled WGS sequence"/>
</dbReference>
<organism evidence="1 2">
    <name type="scientific">Streptomyces umbrinus</name>
    <dbReference type="NCBI Taxonomy" id="67370"/>
    <lineage>
        <taxon>Bacteria</taxon>
        <taxon>Bacillati</taxon>
        <taxon>Actinomycetota</taxon>
        <taxon>Actinomycetes</taxon>
        <taxon>Kitasatosporales</taxon>
        <taxon>Streptomycetaceae</taxon>
        <taxon>Streptomyces</taxon>
        <taxon>Streptomyces phaeochromogenes group</taxon>
    </lineage>
</organism>
<keyword evidence="2" id="KW-1185">Reference proteome</keyword>
<evidence type="ECO:0000313" key="1">
    <source>
        <dbReference type="EMBL" id="MDQ1032870.1"/>
    </source>
</evidence>
<sequence length="83" mass="8869">MPTPVPLTRPSKYTPGQLYCTVSPAPLTRPAVCTCPSTPDTRISCHCWLAPPQSVNCTILAPSAVEAFCTSTALPLLRLISRT</sequence>
<evidence type="ECO:0000313" key="2">
    <source>
        <dbReference type="Proteomes" id="UP001230328"/>
    </source>
</evidence>
<name>A0ABU0TAM2_9ACTN</name>
<accession>A0ABU0TAM2</accession>
<protein>
    <submittedName>
        <fullName evidence="1">Uncharacterized protein</fullName>
    </submittedName>
</protein>
<gene>
    <name evidence="1" type="ORF">QF035_010452</name>
</gene>
<reference evidence="1 2" key="1">
    <citation type="submission" date="2023-07" db="EMBL/GenBank/DDBJ databases">
        <title>Comparative genomics of wheat-associated soil bacteria to identify genetic determinants of phenazine resistance.</title>
        <authorList>
            <person name="Mouncey N."/>
        </authorList>
    </citation>
    <scope>NUCLEOTIDE SEQUENCE [LARGE SCALE GENOMIC DNA]</scope>
    <source>
        <strain evidence="1 2">V2I4</strain>
    </source>
</reference>
<dbReference type="EMBL" id="JAUSZI010000002">
    <property type="protein sequence ID" value="MDQ1032870.1"/>
    <property type="molecule type" value="Genomic_DNA"/>
</dbReference>
<proteinExistence type="predicted"/>
<comment type="caution">
    <text evidence="1">The sequence shown here is derived from an EMBL/GenBank/DDBJ whole genome shotgun (WGS) entry which is preliminary data.</text>
</comment>